<sequence>MNLATHLDAETAYRGASLSVRRLWPDWSGDLLPLKPLVAPLRATVFRITEAPVPAVVKIWGPGNADKAAAQTTRQCAVANLMNTGPYRASEVLAFDADLCSMVMQDAGTTTLADDLRDQPERLGWIALQSGQWLANYHSHSLRPHPFRPAGHKTWLLRLVEQCGDGTRTPPKADAFVAAATHLANETLDLRGLPSAKTITHRDLTLGNLIQGEDALFGIDFENAREDEPFRDLFSLALDLGQAGLPALAQGYGPQTADPKVAAFLCRAFALGLWANTPATPSKRQAARLKMAQALFDMKWAAG</sequence>
<dbReference type="Proteomes" id="UP000220836">
    <property type="component" value="Unassembled WGS sequence"/>
</dbReference>
<protein>
    <submittedName>
        <fullName evidence="2">Phosphotransferase enzyme family protein</fullName>
    </submittedName>
</protein>
<dbReference type="GO" id="GO:0016740">
    <property type="term" value="F:transferase activity"/>
    <property type="evidence" value="ECO:0007669"/>
    <property type="project" value="UniProtKB-KW"/>
</dbReference>
<organism evidence="2 3">
    <name type="scientific">Pelagimonas varians</name>
    <dbReference type="NCBI Taxonomy" id="696760"/>
    <lineage>
        <taxon>Bacteria</taxon>
        <taxon>Pseudomonadati</taxon>
        <taxon>Pseudomonadota</taxon>
        <taxon>Alphaproteobacteria</taxon>
        <taxon>Rhodobacterales</taxon>
        <taxon>Roseobacteraceae</taxon>
        <taxon>Pelagimonas</taxon>
    </lineage>
</organism>
<dbReference type="OrthoDB" id="7847519at2"/>
<dbReference type="SUPFAM" id="SSF56112">
    <property type="entry name" value="Protein kinase-like (PK-like)"/>
    <property type="match status" value="1"/>
</dbReference>
<name>A0A238JUX1_9RHOB</name>
<accession>A0A238JUX1</accession>
<keyword evidence="3" id="KW-1185">Reference proteome</keyword>
<reference evidence="2 3" key="1">
    <citation type="submission" date="2017-05" db="EMBL/GenBank/DDBJ databases">
        <authorList>
            <person name="Song R."/>
            <person name="Chenine A.L."/>
            <person name="Ruprecht R.M."/>
        </authorList>
    </citation>
    <scope>NUCLEOTIDE SEQUENCE [LARGE SCALE GENOMIC DNA]</scope>
    <source>
        <strain evidence="2 3">CECT 8663</strain>
    </source>
</reference>
<evidence type="ECO:0000259" key="1">
    <source>
        <dbReference type="Pfam" id="PF01636"/>
    </source>
</evidence>
<evidence type="ECO:0000313" key="2">
    <source>
        <dbReference type="EMBL" id="SMX33987.1"/>
    </source>
</evidence>
<dbReference type="InterPro" id="IPR011009">
    <property type="entry name" value="Kinase-like_dom_sf"/>
</dbReference>
<feature type="domain" description="Aminoglycoside phosphotransferase" evidence="1">
    <location>
        <begin position="44"/>
        <end position="253"/>
    </location>
</feature>
<dbReference type="Gene3D" id="3.90.1200.10">
    <property type="match status" value="1"/>
</dbReference>
<gene>
    <name evidence="2" type="ORF">PEV8663_00350</name>
</gene>
<keyword evidence="2" id="KW-0808">Transferase</keyword>
<proteinExistence type="predicted"/>
<dbReference type="EMBL" id="FXYH01000001">
    <property type="protein sequence ID" value="SMX33987.1"/>
    <property type="molecule type" value="Genomic_DNA"/>
</dbReference>
<dbReference type="AlphaFoldDB" id="A0A238JUX1"/>
<dbReference type="RefSeq" id="WP_097802886.1">
    <property type="nucleotide sequence ID" value="NZ_FXYH01000001.1"/>
</dbReference>
<dbReference type="InterPro" id="IPR002575">
    <property type="entry name" value="Aminoglycoside_PTrfase"/>
</dbReference>
<dbReference type="Pfam" id="PF01636">
    <property type="entry name" value="APH"/>
    <property type="match status" value="1"/>
</dbReference>
<evidence type="ECO:0000313" key="3">
    <source>
        <dbReference type="Proteomes" id="UP000220836"/>
    </source>
</evidence>